<evidence type="ECO:0000313" key="6">
    <source>
        <dbReference type="Proteomes" id="UP000593890"/>
    </source>
</evidence>
<dbReference type="InterPro" id="IPR027417">
    <property type="entry name" value="P-loop_NTPase"/>
</dbReference>
<evidence type="ECO:0000256" key="3">
    <source>
        <dbReference type="ARBA" id="ARBA00022840"/>
    </source>
</evidence>
<comment type="similarity">
    <text evidence="1">Belongs to the AAA ATPase family. RarA/MGS1/WRNIP1 subfamily.</text>
</comment>
<dbReference type="SUPFAM" id="SSF48019">
    <property type="entry name" value="post-AAA+ oligomerization domain-like"/>
    <property type="match status" value="1"/>
</dbReference>
<dbReference type="InterPro" id="IPR021886">
    <property type="entry name" value="MgsA_C"/>
</dbReference>
<dbReference type="CDD" id="cd00009">
    <property type="entry name" value="AAA"/>
    <property type="match status" value="1"/>
</dbReference>
<keyword evidence="3" id="KW-0067">ATP-binding</keyword>
<evidence type="ECO:0000259" key="4">
    <source>
        <dbReference type="SMART" id="SM00382"/>
    </source>
</evidence>
<dbReference type="GO" id="GO:0003677">
    <property type="term" value="F:DNA binding"/>
    <property type="evidence" value="ECO:0007669"/>
    <property type="project" value="InterPro"/>
</dbReference>
<dbReference type="RefSeq" id="WP_246441348.1">
    <property type="nucleotide sequence ID" value="NZ_AP023321.1"/>
</dbReference>
<dbReference type="GO" id="GO:0005524">
    <property type="term" value="F:ATP binding"/>
    <property type="evidence" value="ECO:0007669"/>
    <property type="project" value="UniProtKB-KW"/>
</dbReference>
<proteinExistence type="inferred from homology"/>
<dbReference type="GO" id="GO:0000731">
    <property type="term" value="P:DNA synthesis involved in DNA repair"/>
    <property type="evidence" value="ECO:0007669"/>
    <property type="project" value="TreeGrafter"/>
</dbReference>
<dbReference type="GO" id="GO:0016887">
    <property type="term" value="F:ATP hydrolysis activity"/>
    <property type="evidence" value="ECO:0007669"/>
    <property type="project" value="InterPro"/>
</dbReference>
<dbReference type="PANTHER" id="PTHR13779">
    <property type="entry name" value="WERNER HELICASE-INTERACTING PROTEIN 1 FAMILY MEMBER"/>
    <property type="match status" value="1"/>
</dbReference>
<dbReference type="InterPro" id="IPR051314">
    <property type="entry name" value="AAA_ATPase_RarA/MGS1/WRNIP1"/>
</dbReference>
<dbReference type="Pfam" id="PF16193">
    <property type="entry name" value="AAA_assoc_2"/>
    <property type="match status" value="1"/>
</dbReference>
<feature type="domain" description="AAA+ ATPase" evidence="4">
    <location>
        <begin position="38"/>
        <end position="154"/>
    </location>
</feature>
<dbReference type="Proteomes" id="UP000593890">
    <property type="component" value="Chromosome"/>
</dbReference>
<protein>
    <submittedName>
        <fullName evidence="5">ATPase AAA</fullName>
    </submittedName>
</protein>
<evidence type="ECO:0000256" key="1">
    <source>
        <dbReference type="ARBA" id="ARBA00008959"/>
    </source>
</evidence>
<gene>
    <name evidence="5" type="ORF">C12CBH8_14000</name>
</gene>
<reference evidence="6" key="1">
    <citation type="submission" date="2020-07" db="EMBL/GenBank/DDBJ databases">
        <title>Complete genome sequencing of Clostridia bacterium strain 12CBH8.</title>
        <authorList>
            <person name="Sakamoto M."/>
            <person name="Murakami T."/>
            <person name="Mori H."/>
        </authorList>
    </citation>
    <scope>NUCLEOTIDE SEQUENCE [LARGE SCALE GENOMIC DNA]</scope>
    <source>
        <strain evidence="6">12CBH8</strain>
    </source>
</reference>
<dbReference type="Pfam" id="PF12002">
    <property type="entry name" value="MgsA_C"/>
    <property type="match status" value="1"/>
</dbReference>
<dbReference type="FunFam" id="1.20.272.10:FF:000001">
    <property type="entry name" value="Putative AAA family ATPase"/>
    <property type="match status" value="1"/>
</dbReference>
<dbReference type="FunFam" id="1.10.3710.10:FF:000003">
    <property type="entry name" value="ATPase, AAA family protein"/>
    <property type="match status" value="1"/>
</dbReference>
<dbReference type="KEGG" id="sman:C12CBH8_14000"/>
<dbReference type="GO" id="GO:0008047">
    <property type="term" value="F:enzyme activator activity"/>
    <property type="evidence" value="ECO:0007669"/>
    <property type="project" value="TreeGrafter"/>
</dbReference>
<dbReference type="Gene3D" id="1.10.8.60">
    <property type="match status" value="1"/>
</dbReference>
<evidence type="ECO:0000313" key="5">
    <source>
        <dbReference type="EMBL" id="BCI60761.1"/>
    </source>
</evidence>
<name>A0A7I8D1R4_9FIRM</name>
<dbReference type="PANTHER" id="PTHR13779:SF7">
    <property type="entry name" value="ATPASE WRNIP1"/>
    <property type="match status" value="1"/>
</dbReference>
<dbReference type="Gene3D" id="1.20.272.10">
    <property type="match status" value="1"/>
</dbReference>
<dbReference type="Gene3D" id="1.10.3710.10">
    <property type="entry name" value="DNA polymerase III clamp loader subunits, C-terminal domain"/>
    <property type="match status" value="1"/>
</dbReference>
<dbReference type="SMART" id="SM00382">
    <property type="entry name" value="AAA"/>
    <property type="match status" value="1"/>
</dbReference>
<dbReference type="GO" id="GO:0017116">
    <property type="term" value="F:single-stranded DNA helicase activity"/>
    <property type="evidence" value="ECO:0007669"/>
    <property type="project" value="TreeGrafter"/>
</dbReference>
<dbReference type="Pfam" id="PF00004">
    <property type="entry name" value="AAA"/>
    <property type="match status" value="1"/>
</dbReference>
<evidence type="ECO:0000256" key="2">
    <source>
        <dbReference type="ARBA" id="ARBA00022741"/>
    </source>
</evidence>
<dbReference type="InterPro" id="IPR003959">
    <property type="entry name" value="ATPase_AAA_core"/>
</dbReference>
<dbReference type="InterPro" id="IPR032423">
    <property type="entry name" value="AAA_assoc_2"/>
</dbReference>
<sequence>MSAPLADRMRPRTLDDVVGQTHMLAPGKALRNIIQSGNIPNMIFYGPPGVGKTTVASIIAQQTHRRLHKLNGTTASTADIKAVVGELDTLAAPGGVLLYLDEIQYFNKRQQQTLLEHIENGSITLIASTTENPYFYVYGAILSRCTVFEFHPVEPEEVEKAVTRAFYFLEEERKETIRLDGDIAHQIAVACGGDVRKSINAVELCAMAAPVEDGVRTVTSEQVEQLAQRSSMRYDRDGDQHYDILSAFQKSMRGSDPDAALHYLARLLEAGDLQSACRRLMVCACEDMGLAYPIGIAVVKACVDAAFQVGLPEAVIPLSDAVVLVATAPKSNSAYMGYLAAAEDIRAGKTGDVPAYLKDCHYQGAKKMGRGLTYQYPHNFARHWVDQQYLPDRLKDVSYYQFGDNKNEQAAKAYWDAIKGSTQGRTNKE</sequence>
<dbReference type="InterPro" id="IPR003593">
    <property type="entry name" value="AAA+_ATPase"/>
</dbReference>
<dbReference type="EMBL" id="AP023321">
    <property type="protein sequence ID" value="BCI60761.1"/>
    <property type="molecule type" value="Genomic_DNA"/>
</dbReference>
<organism evidence="5 6">
    <name type="scientific">Solibaculum mannosilyticum</name>
    <dbReference type="NCBI Taxonomy" id="2780922"/>
    <lineage>
        <taxon>Bacteria</taxon>
        <taxon>Bacillati</taxon>
        <taxon>Bacillota</taxon>
        <taxon>Clostridia</taxon>
        <taxon>Eubacteriales</taxon>
        <taxon>Oscillospiraceae</taxon>
        <taxon>Solibaculum</taxon>
    </lineage>
</organism>
<keyword evidence="6" id="KW-1185">Reference proteome</keyword>
<accession>A0A7I8D1R4</accession>
<dbReference type="InterPro" id="IPR008921">
    <property type="entry name" value="DNA_pol3_clamp-load_cplx_C"/>
</dbReference>
<dbReference type="SUPFAM" id="SSF52540">
    <property type="entry name" value="P-loop containing nucleoside triphosphate hydrolases"/>
    <property type="match status" value="1"/>
</dbReference>
<dbReference type="CDD" id="cd18139">
    <property type="entry name" value="HLD_clamp_RarA"/>
    <property type="match status" value="1"/>
</dbReference>
<dbReference type="Gene3D" id="3.40.50.300">
    <property type="entry name" value="P-loop containing nucleotide triphosphate hydrolases"/>
    <property type="match status" value="1"/>
</dbReference>
<dbReference type="GO" id="GO:0006261">
    <property type="term" value="P:DNA-templated DNA replication"/>
    <property type="evidence" value="ECO:0007669"/>
    <property type="project" value="TreeGrafter"/>
</dbReference>
<dbReference type="AlphaFoldDB" id="A0A7I8D1R4"/>
<keyword evidence="2" id="KW-0547">Nucleotide-binding</keyword>